<dbReference type="GO" id="GO:0005524">
    <property type="term" value="F:ATP binding"/>
    <property type="evidence" value="ECO:0007669"/>
    <property type="project" value="UniProtKB-KW"/>
</dbReference>
<evidence type="ECO:0000259" key="6">
    <source>
        <dbReference type="PROSITE" id="PS50893"/>
    </source>
</evidence>
<dbReference type="SMART" id="SM00382">
    <property type="entry name" value="AAA"/>
    <property type="match status" value="1"/>
</dbReference>
<dbReference type="SUPFAM" id="SSF54631">
    <property type="entry name" value="CBS-domain pair"/>
    <property type="match status" value="1"/>
</dbReference>
<dbReference type="Gene3D" id="3.10.580.10">
    <property type="entry name" value="CBS-domain"/>
    <property type="match status" value="1"/>
</dbReference>
<evidence type="ECO:0000313" key="7">
    <source>
        <dbReference type="EMBL" id="CAA9395115.1"/>
    </source>
</evidence>
<organism evidence="7">
    <name type="scientific">uncultured Quadrisphaera sp</name>
    <dbReference type="NCBI Taxonomy" id="904978"/>
    <lineage>
        <taxon>Bacteria</taxon>
        <taxon>Bacillati</taxon>
        <taxon>Actinomycetota</taxon>
        <taxon>Actinomycetes</taxon>
        <taxon>Kineosporiales</taxon>
        <taxon>Kineosporiaceae</taxon>
        <taxon>Quadrisphaera</taxon>
        <taxon>environmental samples</taxon>
    </lineage>
</organism>
<name>A0A6J4NRR4_9ACTN</name>
<dbReference type="InterPro" id="IPR017871">
    <property type="entry name" value="ABC_transporter-like_CS"/>
</dbReference>
<evidence type="ECO:0000256" key="4">
    <source>
        <dbReference type="ARBA" id="ARBA00022840"/>
    </source>
</evidence>
<protein>
    <recommendedName>
        <fullName evidence="5">ABC-type quaternary amine transporter</fullName>
        <ecNumber evidence="5">7.6.2.9</ecNumber>
    </recommendedName>
</protein>
<dbReference type="Pfam" id="PF00005">
    <property type="entry name" value="ABC_tran"/>
    <property type="match status" value="1"/>
</dbReference>
<dbReference type="EMBL" id="CADCUY010000124">
    <property type="protein sequence ID" value="CAA9395115.1"/>
    <property type="molecule type" value="Genomic_DNA"/>
</dbReference>
<dbReference type="FunFam" id="3.40.50.300:FF:000425">
    <property type="entry name" value="Probable ABC transporter, ATP-binding subunit"/>
    <property type="match status" value="1"/>
</dbReference>
<dbReference type="GO" id="GO:0015418">
    <property type="term" value="F:ABC-type quaternary ammonium compound transporting activity"/>
    <property type="evidence" value="ECO:0007669"/>
    <property type="project" value="UniProtKB-EC"/>
</dbReference>
<keyword evidence="2" id="KW-0813">Transport</keyword>
<dbReference type="InterPro" id="IPR046342">
    <property type="entry name" value="CBS_dom_sf"/>
</dbReference>
<evidence type="ECO:0000256" key="2">
    <source>
        <dbReference type="ARBA" id="ARBA00022448"/>
    </source>
</evidence>
<evidence type="ECO:0000256" key="1">
    <source>
        <dbReference type="ARBA" id="ARBA00005417"/>
    </source>
</evidence>
<evidence type="ECO:0000256" key="5">
    <source>
        <dbReference type="ARBA" id="ARBA00066388"/>
    </source>
</evidence>
<dbReference type="PANTHER" id="PTHR43117:SF4">
    <property type="entry name" value="OSMOPROTECTANT IMPORT ATP-BINDING PROTEIN OSMV"/>
    <property type="match status" value="1"/>
</dbReference>
<dbReference type="InterPro" id="IPR003593">
    <property type="entry name" value="AAA+_ATPase"/>
</dbReference>
<dbReference type="EC" id="7.6.2.9" evidence="5"/>
<feature type="domain" description="ABC transporter" evidence="6">
    <location>
        <begin position="2"/>
        <end position="238"/>
    </location>
</feature>
<keyword evidence="4 7" id="KW-0067">ATP-binding</keyword>
<dbReference type="InterPro" id="IPR003439">
    <property type="entry name" value="ABC_transporter-like_ATP-bd"/>
</dbReference>
<sequence length="380" mass="40452">MIALDGVEKRYPDGTLAVTSLDLAVTTGDLVALVGPSGCGKSTTLRMVNRLIEPTAGTITIDGDDVTHGDPVALRRRIGYVIQQVGLFPHLTVAANVATVPDLLGWDARRTRARTAELLELVGLPQETFGRRYPHELSGGQRQRVGVARALAADPPVLLMDEPFGAVDPIARDRLQVEFRRIQAELGKTVLFVTHDIDEAVILADRIAVFSQGGVLEQYASPTQVLGDPANEFVADFVGSDRGLRRLAVTPIEVADLEHPPTVLVTDTAAEARAAIDGASVPYAIVLDARGELLGWVSERHLADAGGAGGTVADRARRFETTVALGDSLRRGLGEIVQHDAGWLPVLDGARYVGVLTPDAVYAALRRTSPAAHEEAAALL</sequence>
<dbReference type="GO" id="GO:0016887">
    <property type="term" value="F:ATP hydrolysis activity"/>
    <property type="evidence" value="ECO:0007669"/>
    <property type="project" value="InterPro"/>
</dbReference>
<accession>A0A6J4NRR4</accession>
<dbReference type="PROSITE" id="PS00211">
    <property type="entry name" value="ABC_TRANSPORTER_1"/>
    <property type="match status" value="1"/>
</dbReference>
<proteinExistence type="inferred from homology"/>
<dbReference type="Gene3D" id="3.40.50.300">
    <property type="entry name" value="P-loop containing nucleotide triphosphate hydrolases"/>
    <property type="match status" value="1"/>
</dbReference>
<keyword evidence="3" id="KW-0547">Nucleotide-binding</keyword>
<dbReference type="AlphaFoldDB" id="A0A6J4NRR4"/>
<dbReference type="InterPro" id="IPR027417">
    <property type="entry name" value="P-loop_NTPase"/>
</dbReference>
<comment type="similarity">
    <text evidence="1">Belongs to the ABC transporter superfamily.</text>
</comment>
<dbReference type="PANTHER" id="PTHR43117">
    <property type="entry name" value="OSMOPROTECTANT IMPORT ATP-BINDING PROTEIN OSMV"/>
    <property type="match status" value="1"/>
</dbReference>
<dbReference type="SUPFAM" id="SSF52540">
    <property type="entry name" value="P-loop containing nucleoside triphosphate hydrolases"/>
    <property type="match status" value="1"/>
</dbReference>
<evidence type="ECO:0000256" key="3">
    <source>
        <dbReference type="ARBA" id="ARBA00022741"/>
    </source>
</evidence>
<dbReference type="PROSITE" id="PS50893">
    <property type="entry name" value="ABC_TRANSPORTER_2"/>
    <property type="match status" value="1"/>
</dbReference>
<gene>
    <name evidence="7" type="ORF">AVDCRST_MAG35-592</name>
</gene>
<reference evidence="7" key="1">
    <citation type="submission" date="2020-02" db="EMBL/GenBank/DDBJ databases">
        <authorList>
            <person name="Meier V. D."/>
        </authorList>
    </citation>
    <scope>NUCLEOTIDE SEQUENCE</scope>
    <source>
        <strain evidence="7">AVDCRST_MAG35</strain>
    </source>
</reference>